<evidence type="ECO:0000256" key="1">
    <source>
        <dbReference type="SAM" id="Coils"/>
    </source>
</evidence>
<evidence type="ECO:0000313" key="3">
    <source>
        <dbReference type="Proteomes" id="UP001314205"/>
    </source>
</evidence>
<protein>
    <submittedName>
        <fullName evidence="2">Uncharacterized protein</fullName>
    </submittedName>
</protein>
<dbReference type="Proteomes" id="UP001314205">
    <property type="component" value="Unassembled WGS sequence"/>
</dbReference>
<dbReference type="AlphaFoldDB" id="A0AAV1MA26"/>
<evidence type="ECO:0000313" key="2">
    <source>
        <dbReference type="EMBL" id="CAK1603124.1"/>
    </source>
</evidence>
<dbReference type="EMBL" id="CAVLGL010000148">
    <property type="protein sequence ID" value="CAK1603124.1"/>
    <property type="molecule type" value="Genomic_DNA"/>
</dbReference>
<keyword evidence="1" id="KW-0175">Coiled coil</keyword>
<organism evidence="2 3">
    <name type="scientific">Parnassius mnemosyne</name>
    <name type="common">clouded apollo</name>
    <dbReference type="NCBI Taxonomy" id="213953"/>
    <lineage>
        <taxon>Eukaryota</taxon>
        <taxon>Metazoa</taxon>
        <taxon>Ecdysozoa</taxon>
        <taxon>Arthropoda</taxon>
        <taxon>Hexapoda</taxon>
        <taxon>Insecta</taxon>
        <taxon>Pterygota</taxon>
        <taxon>Neoptera</taxon>
        <taxon>Endopterygota</taxon>
        <taxon>Lepidoptera</taxon>
        <taxon>Glossata</taxon>
        <taxon>Ditrysia</taxon>
        <taxon>Papilionoidea</taxon>
        <taxon>Papilionidae</taxon>
        <taxon>Parnassiinae</taxon>
        <taxon>Parnassini</taxon>
        <taxon>Parnassius</taxon>
        <taxon>Driopa</taxon>
    </lineage>
</organism>
<proteinExistence type="predicted"/>
<gene>
    <name evidence="2" type="ORF">PARMNEM_LOCUS21537</name>
</gene>
<feature type="coiled-coil region" evidence="1">
    <location>
        <begin position="89"/>
        <end position="123"/>
    </location>
</feature>
<keyword evidence="3" id="KW-1185">Reference proteome</keyword>
<name>A0AAV1MA26_9NEOP</name>
<sequence length="176" mass="20331">MSVIARQRSEEFFKPTQRSVEANDHDVEDESSFDKKTIEQCCLQPQINIEPRVAEVLNSPTSSISIGSILDTPKKGFMKKELLACKRLLTMKNHKISNLRKQNNRLKKKYSNLKDVLSLLNKRQTVDQSLLHDLSKHIEVTDTFNAIYLKNVKGRKLPFSRYPPGARKFAITPHFY</sequence>
<reference evidence="2 3" key="1">
    <citation type="submission" date="2023-11" db="EMBL/GenBank/DDBJ databases">
        <authorList>
            <person name="Hedman E."/>
            <person name="Englund M."/>
            <person name="Stromberg M."/>
            <person name="Nyberg Akerstrom W."/>
            <person name="Nylinder S."/>
            <person name="Jareborg N."/>
            <person name="Kallberg Y."/>
            <person name="Kronander E."/>
        </authorList>
    </citation>
    <scope>NUCLEOTIDE SEQUENCE [LARGE SCALE GENOMIC DNA]</scope>
</reference>
<comment type="caution">
    <text evidence="2">The sequence shown here is derived from an EMBL/GenBank/DDBJ whole genome shotgun (WGS) entry which is preliminary data.</text>
</comment>
<accession>A0AAV1MA26</accession>